<keyword evidence="1" id="KW-1133">Transmembrane helix</keyword>
<feature type="transmembrane region" description="Helical" evidence="1">
    <location>
        <begin position="151"/>
        <end position="167"/>
    </location>
</feature>
<dbReference type="EMBL" id="FO681347">
    <property type="protein sequence ID" value="CCV63706.1"/>
    <property type="molecule type" value="Genomic_DNA"/>
</dbReference>
<protein>
    <submittedName>
        <fullName evidence="2">Uncharacterized protein</fullName>
    </submittedName>
</protein>
<evidence type="ECO:0000313" key="3">
    <source>
        <dbReference type="Proteomes" id="UP000032740"/>
    </source>
</evidence>
<dbReference type="KEGG" id="apal:BN85401290"/>
<feature type="transmembrane region" description="Helical" evidence="1">
    <location>
        <begin position="91"/>
        <end position="108"/>
    </location>
</feature>
<keyword evidence="1" id="KW-0472">Membrane</keyword>
<dbReference type="AlphaFoldDB" id="U4KQY4"/>
<dbReference type="HOGENOM" id="CLU_1163866_0_0_14"/>
<feature type="transmembrane region" description="Helical" evidence="1">
    <location>
        <begin position="68"/>
        <end position="85"/>
    </location>
</feature>
<name>U4KQY4_ALTPJ</name>
<reference evidence="2 3" key="1">
    <citation type="journal article" date="2013" name="J. Mol. Microbiol. Biotechnol.">
        <title>Analysis of the Complete Genomes of Acholeplasma brassicae , A. palmae and A. laidlawii and Their Comparison to the Obligate Parasites from ' Candidatus Phytoplasma'.</title>
        <authorList>
            <person name="Kube M."/>
            <person name="Siewert C."/>
            <person name="Migdoll A.M."/>
            <person name="Duduk B."/>
            <person name="Holz S."/>
            <person name="Rabus R."/>
            <person name="Seemuller E."/>
            <person name="Mitrovic J."/>
            <person name="Muller I."/>
            <person name="Buttner C."/>
            <person name="Reinhardt R."/>
        </authorList>
    </citation>
    <scope>NUCLEOTIDE SEQUENCE [LARGE SCALE GENOMIC DNA]</scope>
    <source>
        <strain evidence="2 3">J233</strain>
    </source>
</reference>
<proteinExistence type="predicted"/>
<organism evidence="2 3">
    <name type="scientific">Alteracholeplasma palmae (strain ATCC 49389 / J233)</name>
    <name type="common">Acholeplasma palmae</name>
    <dbReference type="NCBI Taxonomy" id="1318466"/>
    <lineage>
        <taxon>Bacteria</taxon>
        <taxon>Bacillati</taxon>
        <taxon>Mycoplasmatota</taxon>
        <taxon>Mollicutes</taxon>
        <taxon>Acholeplasmatales</taxon>
        <taxon>Acholeplasmataceae</taxon>
        <taxon>Acholeplasma</taxon>
    </lineage>
</organism>
<keyword evidence="3" id="KW-1185">Reference proteome</keyword>
<evidence type="ECO:0000313" key="2">
    <source>
        <dbReference type="EMBL" id="CCV63706.1"/>
    </source>
</evidence>
<dbReference type="RefSeq" id="WP_026654564.1">
    <property type="nucleotide sequence ID" value="NC_022538.1"/>
</dbReference>
<dbReference type="STRING" id="1318466.BN85401290"/>
<evidence type="ECO:0000256" key="1">
    <source>
        <dbReference type="SAM" id="Phobius"/>
    </source>
</evidence>
<feature type="transmembrane region" description="Helical" evidence="1">
    <location>
        <begin position="9"/>
        <end position="31"/>
    </location>
</feature>
<dbReference type="Proteomes" id="UP000032740">
    <property type="component" value="Chromosome"/>
</dbReference>
<accession>U4KQY4</accession>
<feature type="transmembrane region" description="Helical" evidence="1">
    <location>
        <begin position="128"/>
        <end position="145"/>
    </location>
</feature>
<feature type="transmembrane region" description="Helical" evidence="1">
    <location>
        <begin position="210"/>
        <end position="230"/>
    </location>
</feature>
<keyword evidence="1" id="KW-0812">Transmembrane</keyword>
<sequence length="238" mass="27914">MKEKMKKSYLALLIVYLSMIIVGYLIIYNSFAKDLSLLTTGIVVGLLSVVSVAFLIIEEEFFKVDLKILLGFFAINIIGPVIFLTLTDYRIHYYFDVTILIVIFFTYLIHKKYIELDKREVSIKQENLFYYISYTALLLVSISTLIIKDEYLFISLFSFLYLTFISYQRHKNSLIKTTFNLAVIGVMLALVYFGIDLKYIKETIYFKINFHLVIVAISLLIFLIIFNQLIRVKENERD</sequence>
<gene>
    <name evidence="2" type="ORF">BN85401290</name>
</gene>
<feature type="transmembrane region" description="Helical" evidence="1">
    <location>
        <begin position="37"/>
        <end position="56"/>
    </location>
</feature>
<feature type="transmembrane region" description="Helical" evidence="1">
    <location>
        <begin position="179"/>
        <end position="195"/>
    </location>
</feature>